<dbReference type="InterPro" id="IPR003538">
    <property type="entry name" value="TonB"/>
</dbReference>
<dbReference type="PANTHER" id="PTHR33446">
    <property type="entry name" value="PROTEIN TONB-RELATED"/>
    <property type="match status" value="1"/>
</dbReference>
<keyword evidence="6 10" id="KW-0812">Transmembrane</keyword>
<evidence type="ECO:0000256" key="9">
    <source>
        <dbReference type="ARBA" id="ARBA00023136"/>
    </source>
</evidence>
<comment type="subcellular location">
    <subcellularLocation>
        <location evidence="1">Cell inner membrane</location>
        <topology evidence="1">Single-pass membrane protein</topology>
        <orientation evidence="1">Periplasmic side</orientation>
    </subcellularLocation>
</comment>
<comment type="caution">
    <text evidence="12">The sequence shown here is derived from an EMBL/GenBank/DDBJ whole genome shotgun (WGS) entry which is preliminary data.</text>
</comment>
<keyword evidence="3" id="KW-0813">Transport</keyword>
<evidence type="ECO:0000256" key="5">
    <source>
        <dbReference type="ARBA" id="ARBA00022519"/>
    </source>
</evidence>
<evidence type="ECO:0000313" key="13">
    <source>
        <dbReference type="Proteomes" id="UP001597546"/>
    </source>
</evidence>
<dbReference type="EMBL" id="JBHULV010000052">
    <property type="protein sequence ID" value="MFD2733135.1"/>
    <property type="molecule type" value="Genomic_DNA"/>
</dbReference>
<feature type="domain" description="TonB C-terminal" evidence="11">
    <location>
        <begin position="195"/>
        <end position="285"/>
    </location>
</feature>
<evidence type="ECO:0000256" key="8">
    <source>
        <dbReference type="ARBA" id="ARBA00022989"/>
    </source>
</evidence>
<dbReference type="RefSeq" id="WP_379042185.1">
    <property type="nucleotide sequence ID" value="NZ_JBHSKW010000020.1"/>
</dbReference>
<evidence type="ECO:0000256" key="4">
    <source>
        <dbReference type="ARBA" id="ARBA00022475"/>
    </source>
</evidence>
<keyword evidence="4" id="KW-1003">Cell membrane</keyword>
<proteinExistence type="inferred from homology"/>
<evidence type="ECO:0000256" key="7">
    <source>
        <dbReference type="ARBA" id="ARBA00022927"/>
    </source>
</evidence>
<evidence type="ECO:0000256" key="10">
    <source>
        <dbReference type="SAM" id="Phobius"/>
    </source>
</evidence>
<dbReference type="InterPro" id="IPR051045">
    <property type="entry name" value="TonB-dependent_transducer"/>
</dbReference>
<keyword evidence="9 10" id="KW-0472">Membrane</keyword>
<dbReference type="Gene3D" id="3.30.1150.10">
    <property type="match status" value="1"/>
</dbReference>
<sequence>MLFSKTDVNKVEWLNLVFENRNQLYGAYVLRKESGNYLFKALIISGFLFSGVILGSVLFSNLNAQDAVVYDVPPAQPDVVKVDPIDVITPKIEPKTANNKKTPPMSKPAENLQEVKIHGIIKPSNNPLINNELPTIKQIDNSVIGVNNTAGENTDSNMGNTTANTNGGNGLEGNAGEGETIYNVGLLEVMPEFPGGMAAWAKFLNKNLRYPAEARDNNITGKVLVSFVVERNGEITDLKVLRGIGGGCDEEAMRVIKKSPFWKPGIQNGRAVRVSYVMPIVFRVE</sequence>
<evidence type="ECO:0000256" key="2">
    <source>
        <dbReference type="ARBA" id="ARBA00006555"/>
    </source>
</evidence>
<accession>A0ABW5TV31</accession>
<name>A0ABW5TV31_9SPHI</name>
<dbReference type="PROSITE" id="PS52015">
    <property type="entry name" value="TONB_CTD"/>
    <property type="match status" value="1"/>
</dbReference>
<gene>
    <name evidence="12" type="ORF">ACFSSE_15610</name>
</gene>
<dbReference type="InterPro" id="IPR037682">
    <property type="entry name" value="TonB_C"/>
</dbReference>
<dbReference type="NCBIfam" id="TIGR01352">
    <property type="entry name" value="tonB_Cterm"/>
    <property type="match status" value="1"/>
</dbReference>
<keyword evidence="5" id="KW-0997">Cell inner membrane</keyword>
<keyword evidence="13" id="KW-1185">Reference proteome</keyword>
<evidence type="ECO:0000256" key="1">
    <source>
        <dbReference type="ARBA" id="ARBA00004383"/>
    </source>
</evidence>
<feature type="transmembrane region" description="Helical" evidence="10">
    <location>
        <begin position="37"/>
        <end position="59"/>
    </location>
</feature>
<evidence type="ECO:0000256" key="6">
    <source>
        <dbReference type="ARBA" id="ARBA00022692"/>
    </source>
</evidence>
<evidence type="ECO:0000259" key="11">
    <source>
        <dbReference type="PROSITE" id="PS52015"/>
    </source>
</evidence>
<keyword evidence="8 10" id="KW-1133">Transmembrane helix</keyword>
<evidence type="ECO:0000256" key="3">
    <source>
        <dbReference type="ARBA" id="ARBA00022448"/>
    </source>
</evidence>
<protein>
    <submittedName>
        <fullName evidence="12">Energy transducer TonB</fullName>
    </submittedName>
</protein>
<evidence type="ECO:0000313" key="12">
    <source>
        <dbReference type="EMBL" id="MFD2733135.1"/>
    </source>
</evidence>
<dbReference type="PANTHER" id="PTHR33446:SF2">
    <property type="entry name" value="PROTEIN TONB"/>
    <property type="match status" value="1"/>
</dbReference>
<dbReference type="Pfam" id="PF03544">
    <property type="entry name" value="TonB_C"/>
    <property type="match status" value="1"/>
</dbReference>
<dbReference type="InterPro" id="IPR006260">
    <property type="entry name" value="TonB/TolA_C"/>
</dbReference>
<dbReference type="PRINTS" id="PR01374">
    <property type="entry name" value="TONBPROTEIN"/>
</dbReference>
<dbReference type="SUPFAM" id="SSF74653">
    <property type="entry name" value="TolA/TonB C-terminal domain"/>
    <property type="match status" value="1"/>
</dbReference>
<organism evidence="12 13">
    <name type="scientific">Pedobacter alpinus</name>
    <dbReference type="NCBI Taxonomy" id="1590643"/>
    <lineage>
        <taxon>Bacteria</taxon>
        <taxon>Pseudomonadati</taxon>
        <taxon>Bacteroidota</taxon>
        <taxon>Sphingobacteriia</taxon>
        <taxon>Sphingobacteriales</taxon>
        <taxon>Sphingobacteriaceae</taxon>
        <taxon>Pedobacter</taxon>
    </lineage>
</organism>
<keyword evidence="7" id="KW-0653">Protein transport</keyword>
<reference evidence="13" key="1">
    <citation type="journal article" date="2019" name="Int. J. Syst. Evol. Microbiol.">
        <title>The Global Catalogue of Microorganisms (GCM) 10K type strain sequencing project: providing services to taxonomists for standard genome sequencing and annotation.</title>
        <authorList>
            <consortium name="The Broad Institute Genomics Platform"/>
            <consortium name="The Broad Institute Genome Sequencing Center for Infectious Disease"/>
            <person name="Wu L."/>
            <person name="Ma J."/>
        </authorList>
    </citation>
    <scope>NUCLEOTIDE SEQUENCE [LARGE SCALE GENOMIC DNA]</scope>
    <source>
        <strain evidence="13">KCTC 42456</strain>
    </source>
</reference>
<comment type="similarity">
    <text evidence="2">Belongs to the TonB family.</text>
</comment>
<dbReference type="Proteomes" id="UP001597546">
    <property type="component" value="Unassembled WGS sequence"/>
</dbReference>